<gene>
    <name evidence="2" type="ORF">E2C01_050905</name>
</gene>
<evidence type="ECO:0000313" key="3">
    <source>
        <dbReference type="Proteomes" id="UP000324222"/>
    </source>
</evidence>
<dbReference type="Proteomes" id="UP000324222">
    <property type="component" value="Unassembled WGS sequence"/>
</dbReference>
<proteinExistence type="predicted"/>
<keyword evidence="3" id="KW-1185">Reference proteome</keyword>
<protein>
    <submittedName>
        <fullName evidence="2">Uncharacterized protein</fullName>
    </submittedName>
</protein>
<feature type="region of interest" description="Disordered" evidence="1">
    <location>
        <begin position="1"/>
        <end position="30"/>
    </location>
</feature>
<reference evidence="2 3" key="1">
    <citation type="submission" date="2019-05" db="EMBL/GenBank/DDBJ databases">
        <title>Another draft genome of Portunus trituberculatus and its Hox gene families provides insights of decapod evolution.</title>
        <authorList>
            <person name="Jeong J.-H."/>
            <person name="Song I."/>
            <person name="Kim S."/>
            <person name="Choi T."/>
            <person name="Kim D."/>
            <person name="Ryu S."/>
            <person name="Kim W."/>
        </authorList>
    </citation>
    <scope>NUCLEOTIDE SEQUENCE [LARGE SCALE GENOMIC DNA]</scope>
    <source>
        <tissue evidence="2">Muscle</tissue>
    </source>
</reference>
<organism evidence="2 3">
    <name type="scientific">Portunus trituberculatus</name>
    <name type="common">Swimming crab</name>
    <name type="synonym">Neptunus trituberculatus</name>
    <dbReference type="NCBI Taxonomy" id="210409"/>
    <lineage>
        <taxon>Eukaryota</taxon>
        <taxon>Metazoa</taxon>
        <taxon>Ecdysozoa</taxon>
        <taxon>Arthropoda</taxon>
        <taxon>Crustacea</taxon>
        <taxon>Multicrustacea</taxon>
        <taxon>Malacostraca</taxon>
        <taxon>Eumalacostraca</taxon>
        <taxon>Eucarida</taxon>
        <taxon>Decapoda</taxon>
        <taxon>Pleocyemata</taxon>
        <taxon>Brachyura</taxon>
        <taxon>Eubrachyura</taxon>
        <taxon>Portunoidea</taxon>
        <taxon>Portunidae</taxon>
        <taxon>Portuninae</taxon>
        <taxon>Portunus</taxon>
    </lineage>
</organism>
<dbReference type="AlphaFoldDB" id="A0A5B7GI61"/>
<comment type="caution">
    <text evidence="2">The sequence shown here is derived from an EMBL/GenBank/DDBJ whole genome shotgun (WGS) entry which is preliminary data.</text>
</comment>
<dbReference type="EMBL" id="VSRR010014368">
    <property type="protein sequence ID" value="MPC56937.1"/>
    <property type="molecule type" value="Genomic_DNA"/>
</dbReference>
<evidence type="ECO:0000256" key="1">
    <source>
        <dbReference type="SAM" id="MobiDB-lite"/>
    </source>
</evidence>
<feature type="compositionally biased region" description="Polar residues" evidence="1">
    <location>
        <begin position="1"/>
        <end position="10"/>
    </location>
</feature>
<name>A0A5B7GI61_PORTR</name>
<evidence type="ECO:0000313" key="2">
    <source>
        <dbReference type="EMBL" id="MPC56937.1"/>
    </source>
</evidence>
<sequence>MFDTRASTTHVPAARVSRSTSMKGTAAGGGKPLPSQLLILIHKQQENFVFFLERHDANAEKDVLWNCY</sequence>
<accession>A0A5B7GI61</accession>